<evidence type="ECO:0000256" key="2">
    <source>
        <dbReference type="ARBA" id="ARBA00003499"/>
    </source>
</evidence>
<dbReference type="EC" id="1.2.1.95" evidence="5"/>
<dbReference type="InterPro" id="IPR020806">
    <property type="entry name" value="PKS_PP-bd"/>
</dbReference>
<dbReference type="RefSeq" id="XP_024666129.1">
    <property type="nucleotide sequence ID" value="XM_024810361.1"/>
</dbReference>
<evidence type="ECO:0000256" key="13">
    <source>
        <dbReference type="ARBA" id="ARBA00031335"/>
    </source>
</evidence>
<evidence type="ECO:0000256" key="11">
    <source>
        <dbReference type="ARBA" id="ARBA00023002"/>
    </source>
</evidence>
<protein>
    <recommendedName>
        <fullName evidence="14">Alpha-aminoadipate reductase</fullName>
        <ecNumber evidence="6">1.2.1.31</ecNumber>
        <ecNumber evidence="5">1.2.1.95</ecNumber>
    </recommendedName>
    <alternativeName>
        <fullName evidence="13">L-aminoadipate-semialdehyde dehydrogenase</fullName>
    </alternativeName>
</protein>
<dbReference type="SUPFAM" id="SSF47336">
    <property type="entry name" value="ACP-like"/>
    <property type="match status" value="1"/>
</dbReference>
<dbReference type="PROSITE" id="PS50075">
    <property type="entry name" value="CARRIER"/>
    <property type="match status" value="1"/>
</dbReference>
<dbReference type="InterPro" id="IPR014397">
    <property type="entry name" value="Lys2"/>
</dbReference>
<dbReference type="NCBIfam" id="TIGR01746">
    <property type="entry name" value="Thioester-redct"/>
    <property type="match status" value="1"/>
</dbReference>
<keyword evidence="8" id="KW-0597">Phosphoprotein</keyword>
<evidence type="ECO:0000256" key="6">
    <source>
        <dbReference type="ARBA" id="ARBA00013073"/>
    </source>
</evidence>
<dbReference type="Pfam" id="PF13193">
    <property type="entry name" value="AMP-binding_C"/>
    <property type="match status" value="1"/>
</dbReference>
<dbReference type="InterPro" id="IPR013120">
    <property type="entry name" value="FAR_NAD-bd"/>
</dbReference>
<comment type="similarity">
    <text evidence="4">Belongs to the ATP-dependent AMP-binding enzyme family.</text>
</comment>
<evidence type="ECO:0000313" key="20">
    <source>
        <dbReference type="Proteomes" id="UP000238350"/>
    </source>
</evidence>
<comment type="function">
    <text evidence="2">Catalyzes the activation of alpha-aminoadipate by ATP-dependent adenylation and the reduction of activated alpha-aminoadipate by NADPH. The activated alpha-aminoadipate is bound to the phosphopantheinyl group of the enzyme itself before it is reduced to (S)-2-amino-6-oxohexanoate.</text>
</comment>
<dbReference type="SUPFAM" id="SSF52777">
    <property type="entry name" value="CoA-dependent acyltransferases"/>
    <property type="match status" value="1"/>
</dbReference>
<dbReference type="InterPro" id="IPR036291">
    <property type="entry name" value="NAD(P)-bd_dom_sf"/>
</dbReference>
<dbReference type="InterPro" id="IPR020845">
    <property type="entry name" value="AMP-binding_CS"/>
</dbReference>
<evidence type="ECO:0000256" key="15">
    <source>
        <dbReference type="ARBA" id="ARBA00048260"/>
    </source>
</evidence>
<keyword evidence="11" id="KW-0560">Oxidoreductase</keyword>
<dbReference type="InterPro" id="IPR000873">
    <property type="entry name" value="AMP-dep_synth/lig_dom"/>
</dbReference>
<dbReference type="InterPro" id="IPR045851">
    <property type="entry name" value="AMP-bd_C_sf"/>
</dbReference>
<evidence type="ECO:0000259" key="18">
    <source>
        <dbReference type="PROSITE" id="PS50075"/>
    </source>
</evidence>
<feature type="domain" description="Carrier" evidence="18">
    <location>
        <begin position="830"/>
        <end position="908"/>
    </location>
</feature>
<dbReference type="Gene3D" id="3.40.50.720">
    <property type="entry name" value="NAD(P)-binding Rossmann-like Domain"/>
    <property type="match status" value="1"/>
</dbReference>
<dbReference type="GeneID" id="36517552"/>
<evidence type="ECO:0000256" key="17">
    <source>
        <dbReference type="ARBA" id="ARBA00049537"/>
    </source>
</evidence>
<dbReference type="PIRSF" id="PIRSF001617">
    <property type="entry name" value="Alpha-AR"/>
    <property type="match status" value="1"/>
</dbReference>
<accession>A0A2T0FMH2</accession>
<dbReference type="PANTHER" id="PTHR44845">
    <property type="entry name" value="CARRIER DOMAIN-CONTAINING PROTEIN"/>
    <property type="match status" value="1"/>
</dbReference>
<evidence type="ECO:0000256" key="8">
    <source>
        <dbReference type="ARBA" id="ARBA00022553"/>
    </source>
</evidence>
<evidence type="ECO:0000256" key="5">
    <source>
        <dbReference type="ARBA" id="ARBA00012913"/>
    </source>
</evidence>
<sequence length="1368" mass="149826">MSSAVDNWAKRLESSLLNVIPSDFTLTTEGKVVSSSFVTDIPSSVKQALSSLAKAAGASEFDVFTALFLSLVYRYTGDEDVVVGSQIEDGTHMILRAPVTGTTTFADLIKAVTESREFATTHVANHSEIQDKTGELFRTLVLPRSSNGYPVLKDLALIVDANKLELSFNSLLYKEQRINFVAQQIFQLVVKVASNPSEPLAKISLITPEQAGIIPDPTANLDWCNYRGAIQDIFARNAAKHPSRLCVTETANKLEPESKTRTFTYQQIDEASNVVAHSLIASGIVVDDVVMIYAYRGVDLVITIMGVLKAGATFSVIDPAYPPARQNVYLSVAKPKGLIVLKKAGILAPLVKEYIADKLQLKTQITGLELQDDGSVDSDGDALKSFELSRTKQTGVVVGPDCHPTLSFTSGSEGVPKGVRGRHFSLAYYFPWMSETFHLSENDKFTMLSGIAHDPIQRDIFTPLFLGAQLLVPCADDIGTPGRLAEWMAENGASVTHLTPAMGQLLSAQATAAIPSLHHAFFVGDILTKRDCIKLQALAHNVNIINMYGTTETQRAVSYFEVPSVAKNGVFLQTQKDVIPAGKGMLNVEMLVVNRNDRTQICGVGEVGEIYVRAGGLSDGYLELPDMTAQKFLNSWFVEEGHWEDTVPSDAPWKKYWKGPRDRLYRTGDLGRYLPDGNTECSGRADDQVKIRGFRIELGEINTHLSRHPAVRENVTLVRRDKDEEPILVAYIVPETDKDDMLSAHESLDEEDGADHVVKGLVQYRRLIKDIRNYLKTKLPSYAIPSMIVPLSQMPLNPNGKIDKPRLPFPDTAQLDLVSRHVKPTAAETDALTATEVQVRDLWVSILPRKPPQVEPTDSFFDLGGHSILATKMIFEARSKLGVPELPLGAIFAHPTVAEFAKAVDSLRSSTVLTETPGSVAKRGKKEVSYGDDADQLASKLPDYVTPTLPLSPHQKLTVFLTGATGFLGSFIIRDLLERSQNVHIVAHVRAKDAKSGLARIKNTGLAYNVWKDEYASKIEVVIGNLEHEHFDLPDDQWASLCNRIDVIIHNGALVHWVYPYSTLRGPNVVGTINVMSLCASGRPKYFSFVSSTSAVDTDYYVELSDRLVEQGLPGIPESDNLEGSRNGLGSGYGQSKWAAEHIIRVAGSKHGLRGTIIRPGYILGDSTTGVSNTDDFLLRMVKGSQQLGQYPNIANSVNMVPVDHVARLTVAAALHPPEASGVSVVHVTSHPRIQFTEFLGCLANYGYDVLPAEYLPWRVALEKYVVEHGDSALFPLLHFVLDDLPQSTKAPHLDDSNAVKCLKSDFEWTGVDKSEGAGIDEKQLGVYFSFLVACGFMEPPSKSGRLPEPQITKEALANFANAGGRSL</sequence>
<dbReference type="Pfam" id="PF00501">
    <property type="entry name" value="AMP-binding"/>
    <property type="match status" value="1"/>
</dbReference>
<dbReference type="STRING" id="45607.A0A2T0FMH2"/>
<organism evidence="19 20">
    <name type="scientific">Wickerhamiella sorbophila</name>
    <dbReference type="NCBI Taxonomy" id="45607"/>
    <lineage>
        <taxon>Eukaryota</taxon>
        <taxon>Fungi</taxon>
        <taxon>Dikarya</taxon>
        <taxon>Ascomycota</taxon>
        <taxon>Saccharomycotina</taxon>
        <taxon>Dipodascomycetes</taxon>
        <taxon>Dipodascales</taxon>
        <taxon>Trichomonascaceae</taxon>
        <taxon>Wickerhamiella</taxon>
    </lineage>
</organism>
<dbReference type="Gene3D" id="3.30.300.30">
    <property type="match status" value="1"/>
</dbReference>
<dbReference type="Pfam" id="PF07993">
    <property type="entry name" value="NAD_binding_4"/>
    <property type="match status" value="1"/>
</dbReference>
<dbReference type="SUPFAM" id="SSF51735">
    <property type="entry name" value="NAD(P)-binding Rossmann-fold domains"/>
    <property type="match status" value="1"/>
</dbReference>
<keyword evidence="12" id="KW-0457">Lysine biosynthesis</keyword>
<dbReference type="Pfam" id="PF00550">
    <property type="entry name" value="PP-binding"/>
    <property type="match status" value="1"/>
</dbReference>
<dbReference type="InterPro" id="IPR009081">
    <property type="entry name" value="PP-bd_ACP"/>
</dbReference>
<dbReference type="InterPro" id="IPR010080">
    <property type="entry name" value="Thioester_reductase-like_dom"/>
</dbReference>
<evidence type="ECO:0000256" key="9">
    <source>
        <dbReference type="ARBA" id="ARBA00022605"/>
    </source>
</evidence>
<dbReference type="NCBIfam" id="TIGR03443">
    <property type="entry name" value="alpha_am_amid"/>
    <property type="match status" value="1"/>
</dbReference>
<dbReference type="EC" id="1.2.1.31" evidence="6"/>
<dbReference type="InterPro" id="IPR036736">
    <property type="entry name" value="ACP-like_sf"/>
</dbReference>
<comment type="cofactor">
    <cofactor evidence="1">
        <name>pantetheine 4'-phosphate</name>
        <dbReference type="ChEBI" id="CHEBI:47942"/>
    </cofactor>
</comment>
<dbReference type="Proteomes" id="UP000238350">
    <property type="component" value="Unassembled WGS sequence"/>
</dbReference>
<evidence type="ECO:0000256" key="3">
    <source>
        <dbReference type="ARBA" id="ARBA00004827"/>
    </source>
</evidence>
<dbReference type="PROSITE" id="PS00012">
    <property type="entry name" value="PHOSPHOPANTETHEINE"/>
    <property type="match status" value="1"/>
</dbReference>
<evidence type="ECO:0000256" key="16">
    <source>
        <dbReference type="ARBA" id="ARBA00048414"/>
    </source>
</evidence>
<dbReference type="Gene3D" id="3.30.559.30">
    <property type="entry name" value="Nonribosomal peptide synthetase, condensation domain"/>
    <property type="match status" value="1"/>
</dbReference>
<dbReference type="InterPro" id="IPR025110">
    <property type="entry name" value="AMP-bd_C"/>
</dbReference>
<evidence type="ECO:0000256" key="12">
    <source>
        <dbReference type="ARBA" id="ARBA00023154"/>
    </source>
</evidence>
<evidence type="ECO:0000256" key="7">
    <source>
        <dbReference type="ARBA" id="ARBA00022450"/>
    </source>
</evidence>
<dbReference type="InterPro" id="IPR010071">
    <property type="entry name" value="AA_adenyl_dom"/>
</dbReference>
<keyword evidence="7" id="KW-0596">Phosphopantetheine</keyword>
<dbReference type="Gene3D" id="3.40.50.12780">
    <property type="entry name" value="N-terminal domain of ligase-like"/>
    <property type="match status" value="1"/>
</dbReference>
<dbReference type="GO" id="GO:0019878">
    <property type="term" value="P:lysine biosynthetic process via aminoadipic acid"/>
    <property type="evidence" value="ECO:0007669"/>
    <property type="project" value="UniProtKB-UniPathway"/>
</dbReference>
<evidence type="ECO:0000313" key="19">
    <source>
        <dbReference type="EMBL" id="PRT56184.1"/>
    </source>
</evidence>
<comment type="catalytic activity">
    <reaction evidence="16">
        <text>(S)-2-amino-6-oxohexanoate + NAD(+) + H2O = L-2-aminoadipate + NADH + 2 H(+)</text>
        <dbReference type="Rhea" id="RHEA:12308"/>
        <dbReference type="ChEBI" id="CHEBI:15377"/>
        <dbReference type="ChEBI" id="CHEBI:15378"/>
        <dbReference type="ChEBI" id="CHEBI:57540"/>
        <dbReference type="ChEBI" id="CHEBI:57945"/>
        <dbReference type="ChEBI" id="CHEBI:58321"/>
        <dbReference type="ChEBI" id="CHEBI:58672"/>
        <dbReference type="EC" id="1.2.1.31"/>
    </reaction>
</comment>
<evidence type="ECO:0000256" key="10">
    <source>
        <dbReference type="ARBA" id="ARBA00022857"/>
    </source>
</evidence>
<dbReference type="FunFam" id="3.40.50.720:FF:000787">
    <property type="entry name" value="L-2-aminoadipate reductase"/>
    <property type="match status" value="1"/>
</dbReference>
<dbReference type="GO" id="GO:0031177">
    <property type="term" value="F:phosphopantetheine binding"/>
    <property type="evidence" value="ECO:0007669"/>
    <property type="project" value="InterPro"/>
</dbReference>
<comment type="caution">
    <text evidence="19">The sequence shown here is derived from an EMBL/GenBank/DDBJ whole genome shotgun (WGS) entry which is preliminary data.</text>
</comment>
<keyword evidence="10" id="KW-0521">NADP</keyword>
<dbReference type="PANTHER" id="PTHR44845:SF1">
    <property type="entry name" value="L-2-AMINOADIPATE REDUCTASE"/>
    <property type="match status" value="1"/>
</dbReference>
<dbReference type="UniPathway" id="UPA00033">
    <property type="reaction ID" value="UER00032"/>
</dbReference>
<name>A0A2T0FMH2_9ASCO</name>
<comment type="catalytic activity">
    <reaction evidence="17">
        <text>(S)-2-amino-6-oxohexanoate + NADP(+) + H2O = L-2-aminoadipate + NADPH + 2 H(+)</text>
        <dbReference type="Rhea" id="RHEA:12304"/>
        <dbReference type="ChEBI" id="CHEBI:15377"/>
        <dbReference type="ChEBI" id="CHEBI:15378"/>
        <dbReference type="ChEBI" id="CHEBI:57783"/>
        <dbReference type="ChEBI" id="CHEBI:58321"/>
        <dbReference type="ChEBI" id="CHEBI:58349"/>
        <dbReference type="ChEBI" id="CHEBI:58672"/>
        <dbReference type="EC" id="1.2.1.31"/>
    </reaction>
</comment>
<comment type="pathway">
    <text evidence="3">Amino-acid biosynthesis; L-lysine biosynthesis via AAA pathway; L-lysine from L-alpha-aminoadipate (fungal route): step 1/3.</text>
</comment>
<evidence type="ECO:0000256" key="1">
    <source>
        <dbReference type="ARBA" id="ARBA00001957"/>
    </source>
</evidence>
<keyword evidence="9" id="KW-0028">Amino-acid biosynthesis</keyword>
<dbReference type="OrthoDB" id="329835at2759"/>
<dbReference type="InterPro" id="IPR042099">
    <property type="entry name" value="ANL_N_sf"/>
</dbReference>
<dbReference type="EMBL" id="NDIQ01000022">
    <property type="protein sequence ID" value="PRT56184.1"/>
    <property type="molecule type" value="Genomic_DNA"/>
</dbReference>
<dbReference type="SUPFAM" id="SSF56801">
    <property type="entry name" value="Acetyl-CoA synthetase-like"/>
    <property type="match status" value="1"/>
</dbReference>
<keyword evidence="20" id="KW-1185">Reference proteome</keyword>
<dbReference type="PROSITE" id="PS00455">
    <property type="entry name" value="AMP_BINDING"/>
    <property type="match status" value="1"/>
</dbReference>
<proteinExistence type="inferred from homology"/>
<evidence type="ECO:0000256" key="14">
    <source>
        <dbReference type="ARBA" id="ARBA00032195"/>
    </source>
</evidence>
<dbReference type="CDD" id="cd05235">
    <property type="entry name" value="SDR_e1"/>
    <property type="match status" value="1"/>
</dbReference>
<dbReference type="GO" id="GO:0004043">
    <property type="term" value="F:L-aminoadipate-semialdehyde dehydrogenase [NAD(P)+] activity"/>
    <property type="evidence" value="ECO:0007669"/>
    <property type="project" value="UniProtKB-EC"/>
</dbReference>
<dbReference type="NCBIfam" id="TIGR01733">
    <property type="entry name" value="AA-adenyl-dom"/>
    <property type="match status" value="1"/>
</dbReference>
<gene>
    <name evidence="19" type="ORF">B9G98_03804</name>
</gene>
<dbReference type="SMART" id="SM00823">
    <property type="entry name" value="PKS_PP"/>
    <property type="match status" value="1"/>
</dbReference>
<reference evidence="19 20" key="1">
    <citation type="submission" date="2017-04" db="EMBL/GenBank/DDBJ databases">
        <title>Genome sequencing of [Candida] sorbophila.</title>
        <authorList>
            <person name="Ahn J.O."/>
        </authorList>
    </citation>
    <scope>NUCLEOTIDE SEQUENCE [LARGE SCALE GENOMIC DNA]</scope>
    <source>
        <strain evidence="19 20">DS02</strain>
    </source>
</reference>
<comment type="catalytic activity">
    <reaction evidence="15">
        <text>(S)-2-amino-6-oxohexanoate + AMP + diphosphate + NADP(+) = L-2-aminoadipate + ATP + NADPH + H(+)</text>
        <dbReference type="Rhea" id="RHEA:46936"/>
        <dbReference type="ChEBI" id="CHEBI:15378"/>
        <dbReference type="ChEBI" id="CHEBI:30616"/>
        <dbReference type="ChEBI" id="CHEBI:33019"/>
        <dbReference type="ChEBI" id="CHEBI:57783"/>
        <dbReference type="ChEBI" id="CHEBI:58321"/>
        <dbReference type="ChEBI" id="CHEBI:58349"/>
        <dbReference type="ChEBI" id="CHEBI:58672"/>
        <dbReference type="ChEBI" id="CHEBI:456215"/>
        <dbReference type="EC" id="1.2.1.95"/>
    </reaction>
</comment>
<evidence type="ECO:0000256" key="4">
    <source>
        <dbReference type="ARBA" id="ARBA00006432"/>
    </source>
</evidence>
<dbReference type="InterPro" id="IPR006162">
    <property type="entry name" value="Ppantetheine_attach_site"/>
</dbReference>
<dbReference type="Gene3D" id="1.10.1200.10">
    <property type="entry name" value="ACP-like"/>
    <property type="match status" value="1"/>
</dbReference>